<reference evidence="3 4" key="1">
    <citation type="journal article" date="2021" name="Elife">
        <title>Chloroplast acquisition without the gene transfer in kleptoplastic sea slugs, Plakobranchus ocellatus.</title>
        <authorList>
            <person name="Maeda T."/>
            <person name="Takahashi S."/>
            <person name="Yoshida T."/>
            <person name="Shimamura S."/>
            <person name="Takaki Y."/>
            <person name="Nagai Y."/>
            <person name="Toyoda A."/>
            <person name="Suzuki Y."/>
            <person name="Arimoto A."/>
            <person name="Ishii H."/>
            <person name="Satoh N."/>
            <person name="Nishiyama T."/>
            <person name="Hasebe M."/>
            <person name="Maruyama T."/>
            <person name="Minagawa J."/>
            <person name="Obokata J."/>
            <person name="Shigenobu S."/>
        </authorList>
    </citation>
    <scope>NUCLEOTIDE SEQUENCE [LARGE SCALE GENOMIC DNA]</scope>
</reference>
<comment type="caution">
    <text evidence="3">The sequence shown here is derived from an EMBL/GenBank/DDBJ whole genome shotgun (WGS) entry which is preliminary data.</text>
</comment>
<dbReference type="Proteomes" id="UP000762676">
    <property type="component" value="Unassembled WGS sequence"/>
</dbReference>
<dbReference type="AlphaFoldDB" id="A0AAV4HKH0"/>
<dbReference type="InterPro" id="IPR048270">
    <property type="entry name" value="PNMA_C"/>
</dbReference>
<keyword evidence="4" id="KW-1185">Reference proteome</keyword>
<dbReference type="Pfam" id="PF14893">
    <property type="entry name" value="PNMA"/>
    <property type="match status" value="1"/>
</dbReference>
<organism evidence="3 4">
    <name type="scientific">Elysia marginata</name>
    <dbReference type="NCBI Taxonomy" id="1093978"/>
    <lineage>
        <taxon>Eukaryota</taxon>
        <taxon>Metazoa</taxon>
        <taxon>Spiralia</taxon>
        <taxon>Lophotrochozoa</taxon>
        <taxon>Mollusca</taxon>
        <taxon>Gastropoda</taxon>
        <taxon>Heterobranchia</taxon>
        <taxon>Euthyneura</taxon>
        <taxon>Panpulmonata</taxon>
        <taxon>Sacoglossa</taxon>
        <taxon>Placobranchoidea</taxon>
        <taxon>Plakobranchidae</taxon>
        <taxon>Elysia</taxon>
    </lineage>
</organism>
<evidence type="ECO:0000313" key="3">
    <source>
        <dbReference type="EMBL" id="GFR97636.1"/>
    </source>
</evidence>
<gene>
    <name evidence="3" type="ORF">ElyMa_006329300</name>
</gene>
<proteinExistence type="predicted"/>
<feature type="coiled-coil region" evidence="1">
    <location>
        <begin position="168"/>
        <end position="199"/>
    </location>
</feature>
<accession>A0AAV4HKH0</accession>
<sequence>MKFNGDPLDYQLWRQQLRSLVGEQHPVRGIKDAIRSSLQGQAGHVAAFLSPEVTITEIMSKLDSAYCTLDTEADALWSFYGARQRQEETVADWGCRLETLLAQVERSGPLPQPKDAMVRQALWGGLMQSLKDLSAFQFQQASTVDELCVMLRRIERDHPNTLPTKANVRQAQAKNTSELEELKAAVKQLTAEVKNLKEQNPRMS</sequence>
<evidence type="ECO:0000256" key="1">
    <source>
        <dbReference type="SAM" id="Coils"/>
    </source>
</evidence>
<name>A0AAV4HKH0_9GAST</name>
<feature type="domain" description="Paraneoplastic antigen Ma-like C-terminal" evidence="2">
    <location>
        <begin position="35"/>
        <end position="119"/>
    </location>
</feature>
<dbReference type="EMBL" id="BMAT01012706">
    <property type="protein sequence ID" value="GFR97636.1"/>
    <property type="molecule type" value="Genomic_DNA"/>
</dbReference>
<protein>
    <submittedName>
        <fullName evidence="3">Modulator of apoptosis 1-like</fullName>
    </submittedName>
</protein>
<keyword evidence="1" id="KW-0175">Coiled coil</keyword>
<evidence type="ECO:0000259" key="2">
    <source>
        <dbReference type="Pfam" id="PF14893"/>
    </source>
</evidence>
<evidence type="ECO:0000313" key="4">
    <source>
        <dbReference type="Proteomes" id="UP000762676"/>
    </source>
</evidence>